<name>A0A0K2QQI1_9CAUD</name>
<evidence type="ECO:0000313" key="1">
    <source>
        <dbReference type="EMBL" id="BAS04798.1"/>
    </source>
</evidence>
<organism evidence="1 2">
    <name type="scientific">Ralstonia phage RSF1</name>
    <dbReference type="NCBI Taxonomy" id="1689679"/>
    <lineage>
        <taxon>Viruses</taxon>
        <taxon>Duplodnaviria</taxon>
        <taxon>Heunggongvirae</taxon>
        <taxon>Uroviricota</taxon>
        <taxon>Caudoviricetes</taxon>
        <taxon>Chimalliviridae</taxon>
        <taxon>Chiangmaivirus</taxon>
        <taxon>Chiangmaivirus RSF1</taxon>
    </lineage>
</organism>
<dbReference type="RefSeq" id="YP_009207810.1">
    <property type="nucleotide sequence ID" value="NC_028899.1"/>
</dbReference>
<proteinExistence type="predicted"/>
<keyword evidence="2" id="KW-1185">Reference proteome</keyword>
<dbReference type="EMBL" id="AP014927">
    <property type="protein sequence ID" value="BAS04798.1"/>
    <property type="molecule type" value="Genomic_DNA"/>
</dbReference>
<dbReference type="KEGG" id="vg:26634467"/>
<dbReference type="OrthoDB" id="31653at10239"/>
<accession>A0A0K2QQI1</accession>
<sequence length="150" mass="17460">MQKYIVPTKDRIEKWKSFFEGCFREEEHQKALMQMLVTMVMWLSVDEYFDPRKHKQEKQRNVFFDLLEFGLGWAQEMADTGMLDDDEVTNVGQQAYEFAVSLAAYLKELGILDTKNPVLKFEGFVGMNIVIKIFDESEIDQHGEGECLSG</sequence>
<protein>
    <submittedName>
        <fullName evidence="1">Uncharacterized protein</fullName>
    </submittedName>
</protein>
<evidence type="ECO:0000313" key="2">
    <source>
        <dbReference type="Proteomes" id="UP000202583"/>
    </source>
</evidence>
<reference evidence="1 2" key="1">
    <citation type="submission" date="2015-07" db="EMBL/GenBank/DDBJ databases">
        <title>Two Asian jumbo phage RSL2 and RSF1 infecting the phytopathogen Ralstonia solanacearum share common features related to the phi-KZ-like phages.</title>
        <authorList>
            <person name="Kawasaki T."/>
            <person name="Fujie M."/>
            <person name="Chatchawankanphanich O."/>
            <person name="Ogata H."/>
            <person name="Yamada T."/>
        </authorList>
    </citation>
    <scope>NUCLEOTIDE SEQUENCE [LARGE SCALE GENOMIC DNA]</scope>
    <source>
        <strain evidence="1 2">RSF1</strain>
    </source>
</reference>
<dbReference type="GeneID" id="26634467"/>
<dbReference type="Proteomes" id="UP000202583">
    <property type="component" value="Segment"/>
</dbReference>